<keyword evidence="9" id="KW-0067">ATP-binding</keyword>
<evidence type="ECO:0000256" key="9">
    <source>
        <dbReference type="ARBA" id="ARBA00022840"/>
    </source>
</evidence>
<keyword evidence="15" id="KW-1185">Reference proteome</keyword>
<proteinExistence type="inferred from homology"/>
<dbReference type="SMART" id="SM00382">
    <property type="entry name" value="AAA"/>
    <property type="match status" value="1"/>
</dbReference>
<evidence type="ECO:0000256" key="7">
    <source>
        <dbReference type="ARBA" id="ARBA00022741"/>
    </source>
</evidence>
<dbReference type="SUPFAM" id="SSF52540">
    <property type="entry name" value="P-loop containing nucleoside triphosphate hydrolases"/>
    <property type="match status" value="1"/>
</dbReference>
<evidence type="ECO:0000256" key="10">
    <source>
        <dbReference type="ARBA" id="ARBA00022932"/>
    </source>
</evidence>
<comment type="similarity">
    <text evidence="1">Belongs to the DnaX/STICHEL family.</text>
</comment>
<dbReference type="CDD" id="cd18137">
    <property type="entry name" value="HLD_clamp_pol_III_gamma_tau"/>
    <property type="match status" value="1"/>
</dbReference>
<gene>
    <name evidence="14" type="ORF">BED47_22725</name>
</gene>
<dbReference type="PRINTS" id="PR00300">
    <property type="entry name" value="CLPPROTEASEA"/>
</dbReference>
<dbReference type="RefSeq" id="WP_069034009.1">
    <property type="nucleotide sequence ID" value="NZ_MDKC01000018.1"/>
</dbReference>
<keyword evidence="6" id="KW-0479">Metal-binding</keyword>
<comment type="catalytic activity">
    <reaction evidence="11">
        <text>DNA(n) + a 2'-deoxyribonucleoside 5'-triphosphate = DNA(n+1) + diphosphate</text>
        <dbReference type="Rhea" id="RHEA:22508"/>
        <dbReference type="Rhea" id="RHEA-COMP:17339"/>
        <dbReference type="Rhea" id="RHEA-COMP:17340"/>
        <dbReference type="ChEBI" id="CHEBI:33019"/>
        <dbReference type="ChEBI" id="CHEBI:61560"/>
        <dbReference type="ChEBI" id="CHEBI:173112"/>
        <dbReference type="EC" id="2.7.7.7"/>
    </reaction>
</comment>
<feature type="region of interest" description="Disordered" evidence="12">
    <location>
        <begin position="398"/>
        <end position="419"/>
    </location>
</feature>
<dbReference type="CDD" id="cd00009">
    <property type="entry name" value="AAA"/>
    <property type="match status" value="1"/>
</dbReference>
<sequence length="561" mass="62164">MTYQALYRLWRPQQFKDVVGQDHIVRTLQNSLLQQKVSHAYLFTGPRGTGKTSTAKIFAKALNCEHAPTNEPCNECAICKGITDGSISDVIEIDAASNNGVDEIRDIREKVKYAPSVGEFKVYIIDEVHMLSIGAFNALLKTLEEPPSHVIFILATTEPHKIPLTILSRCQRFDFHKISAQTISDRLTVVLNHQQTAIEPEALMMLSRAAEGGMRDALSILDQAISYSDESISLDDVLAVTGTVAQERLISVVSAIIDGNVSVCLTNIEELLNQGKDPVRFIEDLTVYYRDILLYRHSPSTIELLERATLSDQFKELCDAYNDELVYQIIASLSKSQQEMKWTNHPRVLLEVAIVQLCQKASVSGIGKKQDELTPLINKINALEKEVKFLKENGITVSGTNDSSTSPKPKSTTSRSKIPSSLIQGVLRAASKPEKNKVLAVWTSLQDQLRQQNKVSTATLVSYGEVVAASSEQCIVAFKSETICDLINNNGEQEHLTTINQTLSSLLGAEMSMLAIPEEDWRSTRDSFLNTTKQKETSTEVSPIVQEAINLVGEDLVIIKE</sequence>
<evidence type="ECO:0000256" key="2">
    <source>
        <dbReference type="ARBA" id="ARBA00012417"/>
    </source>
</evidence>
<feature type="domain" description="AAA+ ATPase" evidence="13">
    <location>
        <begin position="37"/>
        <end position="179"/>
    </location>
</feature>
<reference evidence="14 15" key="1">
    <citation type="submission" date="2016-07" db="EMBL/GenBank/DDBJ databases">
        <authorList>
            <person name="Townsley L."/>
            <person name="Shank E.A."/>
        </authorList>
    </citation>
    <scope>NUCLEOTIDE SEQUENCE [LARGE SCALE GENOMIC DNA]</scope>
    <source>
        <strain evidence="14 15">CH01</strain>
    </source>
</reference>
<keyword evidence="4" id="KW-0548">Nucleotidyltransferase</keyword>
<dbReference type="SUPFAM" id="SSF48019">
    <property type="entry name" value="post-AAA+ oligomerization domain-like"/>
    <property type="match status" value="1"/>
</dbReference>
<evidence type="ECO:0000256" key="1">
    <source>
        <dbReference type="ARBA" id="ARBA00006360"/>
    </source>
</evidence>
<comment type="caution">
    <text evidence="14">The sequence shown here is derived from an EMBL/GenBank/DDBJ whole genome shotgun (WGS) entry which is preliminary data.</text>
</comment>
<dbReference type="EC" id="2.7.7.7" evidence="2"/>
<keyword evidence="8" id="KW-0862">Zinc</keyword>
<dbReference type="NCBIfam" id="NF004046">
    <property type="entry name" value="PRK05563.1"/>
    <property type="match status" value="1"/>
</dbReference>
<dbReference type="InterPro" id="IPR045085">
    <property type="entry name" value="HLD_clamp_pol_III_gamma_tau"/>
</dbReference>
<evidence type="ECO:0000256" key="4">
    <source>
        <dbReference type="ARBA" id="ARBA00022695"/>
    </source>
</evidence>
<dbReference type="Pfam" id="PF12169">
    <property type="entry name" value="DNA_pol3_gamma3"/>
    <property type="match status" value="1"/>
</dbReference>
<dbReference type="Gene3D" id="3.40.50.300">
    <property type="entry name" value="P-loop containing nucleotide triphosphate hydrolases"/>
    <property type="match status" value="1"/>
</dbReference>
<name>A0ABX2ZPC4_9BACI</name>
<dbReference type="InterPro" id="IPR008921">
    <property type="entry name" value="DNA_pol3_clamp-load_cplx_C"/>
</dbReference>
<dbReference type="Gene3D" id="1.20.272.10">
    <property type="match status" value="1"/>
</dbReference>
<dbReference type="Pfam" id="PF13177">
    <property type="entry name" value="DNA_pol3_delta2"/>
    <property type="match status" value="1"/>
</dbReference>
<evidence type="ECO:0000259" key="13">
    <source>
        <dbReference type="SMART" id="SM00382"/>
    </source>
</evidence>
<dbReference type="Proteomes" id="UP000094580">
    <property type="component" value="Unassembled WGS sequence"/>
</dbReference>
<dbReference type="PANTHER" id="PTHR11669:SF0">
    <property type="entry name" value="PROTEIN STICHEL-LIKE 2"/>
    <property type="match status" value="1"/>
</dbReference>
<evidence type="ECO:0000313" key="15">
    <source>
        <dbReference type="Proteomes" id="UP000094580"/>
    </source>
</evidence>
<evidence type="ECO:0000256" key="6">
    <source>
        <dbReference type="ARBA" id="ARBA00022723"/>
    </source>
</evidence>
<keyword evidence="5" id="KW-0235">DNA replication</keyword>
<dbReference type="InterPro" id="IPR012763">
    <property type="entry name" value="DNA_pol_III_sug/sutau_N"/>
</dbReference>
<evidence type="ECO:0000256" key="5">
    <source>
        <dbReference type="ARBA" id="ARBA00022705"/>
    </source>
</evidence>
<evidence type="ECO:0000313" key="14">
    <source>
        <dbReference type="EMBL" id="ODG91595.1"/>
    </source>
</evidence>
<evidence type="ECO:0000256" key="8">
    <source>
        <dbReference type="ARBA" id="ARBA00022833"/>
    </source>
</evidence>
<dbReference type="PANTHER" id="PTHR11669">
    <property type="entry name" value="REPLICATION FACTOR C / DNA POLYMERASE III GAMMA-TAU SUBUNIT"/>
    <property type="match status" value="1"/>
</dbReference>
<protein>
    <recommendedName>
        <fullName evidence="2">DNA-directed DNA polymerase</fullName>
        <ecNumber evidence="2">2.7.7.7</ecNumber>
    </recommendedName>
</protein>
<organism evidence="14 15">
    <name type="scientific">Gottfriedia luciferensis</name>
    <dbReference type="NCBI Taxonomy" id="178774"/>
    <lineage>
        <taxon>Bacteria</taxon>
        <taxon>Bacillati</taxon>
        <taxon>Bacillota</taxon>
        <taxon>Bacilli</taxon>
        <taxon>Bacillales</taxon>
        <taxon>Bacillaceae</taxon>
        <taxon>Gottfriedia</taxon>
    </lineage>
</organism>
<keyword evidence="3" id="KW-0808">Transferase</keyword>
<dbReference type="InterPro" id="IPR003593">
    <property type="entry name" value="AAA+_ATPase"/>
</dbReference>
<dbReference type="Pfam" id="PF22608">
    <property type="entry name" value="DNAX_ATPase_lid"/>
    <property type="match status" value="1"/>
</dbReference>
<keyword evidence="7" id="KW-0547">Nucleotide-binding</keyword>
<dbReference type="Gene3D" id="1.10.8.60">
    <property type="match status" value="1"/>
</dbReference>
<keyword evidence="10" id="KW-0239">DNA-directed DNA polymerase</keyword>
<dbReference type="InterPro" id="IPR027417">
    <property type="entry name" value="P-loop_NTPase"/>
</dbReference>
<evidence type="ECO:0000256" key="3">
    <source>
        <dbReference type="ARBA" id="ARBA00022679"/>
    </source>
</evidence>
<dbReference type="EMBL" id="MDKC01000018">
    <property type="protein sequence ID" value="ODG91595.1"/>
    <property type="molecule type" value="Genomic_DNA"/>
</dbReference>
<dbReference type="InterPro" id="IPR001270">
    <property type="entry name" value="ClpA/B"/>
</dbReference>
<dbReference type="NCBIfam" id="TIGR02397">
    <property type="entry name" value="dnaX_nterm"/>
    <property type="match status" value="1"/>
</dbReference>
<evidence type="ECO:0000256" key="12">
    <source>
        <dbReference type="SAM" id="MobiDB-lite"/>
    </source>
</evidence>
<feature type="compositionally biased region" description="Low complexity" evidence="12">
    <location>
        <begin position="403"/>
        <end position="419"/>
    </location>
</feature>
<accession>A0ABX2ZPC4</accession>
<dbReference type="InterPro" id="IPR050238">
    <property type="entry name" value="DNA_Rep/Repair_Clamp_Loader"/>
</dbReference>
<dbReference type="InterPro" id="IPR022754">
    <property type="entry name" value="DNA_pol_III_gamma-3"/>
</dbReference>
<evidence type="ECO:0000256" key="11">
    <source>
        <dbReference type="ARBA" id="ARBA00049244"/>
    </source>
</evidence>